<evidence type="ECO:0000256" key="11">
    <source>
        <dbReference type="PROSITE-ProRule" id="PRU00284"/>
    </source>
</evidence>
<keyword evidence="7 12" id="KW-1133">Transmembrane helix</keyword>
<dbReference type="GO" id="GO:0005886">
    <property type="term" value="C:plasma membrane"/>
    <property type="evidence" value="ECO:0007669"/>
    <property type="project" value="UniProtKB-SubCell"/>
</dbReference>
<evidence type="ECO:0000256" key="3">
    <source>
        <dbReference type="ARBA" id="ARBA00022481"/>
    </source>
</evidence>
<dbReference type="InterPro" id="IPR004089">
    <property type="entry name" value="MCPsignal_dom"/>
</dbReference>
<dbReference type="PROSITE" id="PS50885">
    <property type="entry name" value="HAMP"/>
    <property type="match status" value="1"/>
</dbReference>
<dbReference type="GO" id="GO:0004888">
    <property type="term" value="F:transmembrane signaling receptor activity"/>
    <property type="evidence" value="ECO:0007669"/>
    <property type="project" value="InterPro"/>
</dbReference>
<keyword evidence="6 12" id="KW-0812">Transmembrane</keyword>
<evidence type="ECO:0000256" key="9">
    <source>
        <dbReference type="ARBA" id="ARBA00023224"/>
    </source>
</evidence>
<reference evidence="15 16" key="1">
    <citation type="submission" date="2018-07" db="EMBL/GenBank/DDBJ databases">
        <title>Genomic Encyclopedia of Type Strains, Phase IV (KMG-IV): sequencing the most valuable type-strain genomes for metagenomic binning, comparative biology and taxonomic classification.</title>
        <authorList>
            <person name="Goeker M."/>
        </authorList>
    </citation>
    <scope>NUCLEOTIDE SEQUENCE [LARGE SCALE GENOMIC DNA]</scope>
    <source>
        <strain evidence="15 16">DSM 103736</strain>
    </source>
</reference>
<evidence type="ECO:0000313" key="16">
    <source>
        <dbReference type="Proteomes" id="UP000254848"/>
    </source>
</evidence>
<dbReference type="EMBL" id="QRAP01000010">
    <property type="protein sequence ID" value="RDK86763.1"/>
    <property type="molecule type" value="Genomic_DNA"/>
</dbReference>
<proteinExistence type="inferred from homology"/>
<dbReference type="AlphaFoldDB" id="A0A370QEH8"/>
<sequence length="539" mass="59207">MLKKVKISTSLLLVLILFGVLQVSSNITAYMYLKGNNENIEDITAIADELTLLRDTRYQLLETQFIINNSLIDMLIGDLDEQQSKIARARKGKETAKALFQKFWDIPGLTEDSTRWEKLKQAYNGMDDVLDRQISVLEKNQNADTIIKTLSGMRQIRYQRLESFMTEFEAYNKVANATYTDVQSHASESYQSFFTIFISSLVAILIVILLVHLMMKYILIKPLANITAHFDLIEKGDLRSLIAIDSKNEIGQLCIGLNKMQMGLSSTVANVRQGVESINLGSREIAAGNIDLSSRTEEQAAALTETAASMEQISATVHQNTENTKHAYSMIDATAQAARQGETLMQNVAEKMQAITVHSQRIGEIVGMIESISFQTNILALNAAVEAARAGEQGRGFAVVASEVRNLAQRCATFAKEISVLIANSEVDIKDGVQWVEKTGASINDIVVSVNNVARIMESISQASGEQSRGVEQVHAALTQMDQVTQHNAALVEEIATTSANVEAQTQTLAEAVAAFRVNRADQGREEDAAQALLLDAPA</sequence>
<dbReference type="SUPFAM" id="SSF58104">
    <property type="entry name" value="Methyl-accepting chemotaxis protein (MCP) signaling domain"/>
    <property type="match status" value="1"/>
</dbReference>
<keyword evidence="2" id="KW-1003">Cell membrane</keyword>
<dbReference type="GO" id="GO:0006935">
    <property type="term" value="P:chemotaxis"/>
    <property type="evidence" value="ECO:0007669"/>
    <property type="project" value="UniProtKB-KW"/>
</dbReference>
<keyword evidence="9 11" id="KW-0807">Transducer</keyword>
<dbReference type="Gene3D" id="1.20.120.30">
    <property type="entry name" value="Aspartate receptor, ligand-binding domain"/>
    <property type="match status" value="1"/>
</dbReference>
<organism evidence="15 16">
    <name type="scientific">Enterobacillus tribolii</name>
    <dbReference type="NCBI Taxonomy" id="1487935"/>
    <lineage>
        <taxon>Bacteria</taxon>
        <taxon>Pseudomonadati</taxon>
        <taxon>Pseudomonadota</taxon>
        <taxon>Gammaproteobacteria</taxon>
        <taxon>Enterobacterales</taxon>
        <taxon>Hafniaceae</taxon>
        <taxon>Enterobacillus</taxon>
    </lineage>
</organism>
<evidence type="ECO:0000256" key="5">
    <source>
        <dbReference type="ARBA" id="ARBA00022519"/>
    </source>
</evidence>
<keyword evidence="8 12" id="KW-0472">Membrane</keyword>
<dbReference type="GO" id="GO:0007165">
    <property type="term" value="P:signal transduction"/>
    <property type="evidence" value="ECO:0007669"/>
    <property type="project" value="UniProtKB-KW"/>
</dbReference>
<dbReference type="SUPFAM" id="SSF47170">
    <property type="entry name" value="Aspartate receptor, ligand-binding domain"/>
    <property type="match status" value="1"/>
</dbReference>
<dbReference type="SMART" id="SM00304">
    <property type="entry name" value="HAMP"/>
    <property type="match status" value="1"/>
</dbReference>
<feature type="domain" description="HAMP" evidence="14">
    <location>
        <begin position="217"/>
        <end position="269"/>
    </location>
</feature>
<name>A0A370QEH8_9GAMM</name>
<gene>
    <name evidence="15" type="ORF">C8D90_11037</name>
</gene>
<dbReference type="Proteomes" id="UP000254848">
    <property type="component" value="Unassembled WGS sequence"/>
</dbReference>
<dbReference type="FunFam" id="1.10.287.950:FF:000001">
    <property type="entry name" value="Methyl-accepting chemotaxis sensory transducer"/>
    <property type="match status" value="1"/>
</dbReference>
<evidence type="ECO:0000256" key="10">
    <source>
        <dbReference type="ARBA" id="ARBA00029447"/>
    </source>
</evidence>
<dbReference type="Pfam" id="PF02203">
    <property type="entry name" value="TarH"/>
    <property type="match status" value="1"/>
</dbReference>
<evidence type="ECO:0000256" key="8">
    <source>
        <dbReference type="ARBA" id="ARBA00023136"/>
    </source>
</evidence>
<evidence type="ECO:0000313" key="15">
    <source>
        <dbReference type="EMBL" id="RDK86763.1"/>
    </source>
</evidence>
<dbReference type="InterPro" id="IPR035440">
    <property type="entry name" value="4HB_MCP_dom_sf"/>
</dbReference>
<feature type="domain" description="Methyl-accepting transducer" evidence="13">
    <location>
        <begin position="274"/>
        <end position="503"/>
    </location>
</feature>
<comment type="similarity">
    <text evidence="10">Belongs to the methyl-accepting chemotaxis (MCP) protein family.</text>
</comment>
<evidence type="ECO:0000256" key="1">
    <source>
        <dbReference type="ARBA" id="ARBA00004429"/>
    </source>
</evidence>
<keyword evidence="3" id="KW-0488">Methylation</keyword>
<dbReference type="PROSITE" id="PS50111">
    <property type="entry name" value="CHEMOTAXIS_TRANSDUC_2"/>
    <property type="match status" value="1"/>
</dbReference>
<dbReference type="CDD" id="cd06225">
    <property type="entry name" value="HAMP"/>
    <property type="match status" value="1"/>
</dbReference>
<dbReference type="CDD" id="cd11386">
    <property type="entry name" value="MCP_signal"/>
    <property type="match status" value="1"/>
</dbReference>
<evidence type="ECO:0000256" key="12">
    <source>
        <dbReference type="SAM" id="Phobius"/>
    </source>
</evidence>
<dbReference type="RefSeq" id="WP_115459907.1">
    <property type="nucleotide sequence ID" value="NZ_QRAP01000010.1"/>
</dbReference>
<evidence type="ECO:0000256" key="2">
    <source>
        <dbReference type="ARBA" id="ARBA00022475"/>
    </source>
</evidence>
<dbReference type="Gene3D" id="1.10.287.950">
    <property type="entry name" value="Methyl-accepting chemotaxis protein"/>
    <property type="match status" value="1"/>
</dbReference>
<evidence type="ECO:0000259" key="14">
    <source>
        <dbReference type="PROSITE" id="PS50885"/>
    </source>
</evidence>
<dbReference type="PRINTS" id="PR00260">
    <property type="entry name" value="CHEMTRNSDUCR"/>
</dbReference>
<evidence type="ECO:0000256" key="6">
    <source>
        <dbReference type="ARBA" id="ARBA00022692"/>
    </source>
</evidence>
<keyword evidence="16" id="KW-1185">Reference proteome</keyword>
<dbReference type="InterPro" id="IPR051310">
    <property type="entry name" value="MCP_chemotaxis"/>
</dbReference>
<dbReference type="PANTHER" id="PTHR43531:SF14">
    <property type="entry name" value="METHYL-ACCEPTING CHEMOTAXIS PROTEIN I-RELATED"/>
    <property type="match status" value="1"/>
</dbReference>
<evidence type="ECO:0000256" key="7">
    <source>
        <dbReference type="ARBA" id="ARBA00022989"/>
    </source>
</evidence>
<accession>A0A370QEH8</accession>
<evidence type="ECO:0000259" key="13">
    <source>
        <dbReference type="PROSITE" id="PS50111"/>
    </source>
</evidence>
<feature type="transmembrane region" description="Helical" evidence="12">
    <location>
        <begin position="193"/>
        <end position="213"/>
    </location>
</feature>
<dbReference type="OrthoDB" id="6532575at2"/>
<keyword evidence="5" id="KW-0997">Cell inner membrane</keyword>
<dbReference type="SMART" id="SM00283">
    <property type="entry name" value="MA"/>
    <property type="match status" value="1"/>
</dbReference>
<dbReference type="InterPro" id="IPR003122">
    <property type="entry name" value="Tar_rcpt_lig-bd"/>
</dbReference>
<dbReference type="InterPro" id="IPR003660">
    <property type="entry name" value="HAMP_dom"/>
</dbReference>
<evidence type="ECO:0000256" key="4">
    <source>
        <dbReference type="ARBA" id="ARBA00022500"/>
    </source>
</evidence>
<dbReference type="Pfam" id="PF00672">
    <property type="entry name" value="HAMP"/>
    <property type="match status" value="1"/>
</dbReference>
<keyword evidence="4" id="KW-0145">Chemotaxis</keyword>
<comment type="caution">
    <text evidence="15">The sequence shown here is derived from an EMBL/GenBank/DDBJ whole genome shotgun (WGS) entry which is preliminary data.</text>
</comment>
<dbReference type="PANTHER" id="PTHR43531">
    <property type="entry name" value="PROTEIN ICFG"/>
    <property type="match status" value="1"/>
</dbReference>
<comment type="subcellular location">
    <subcellularLocation>
        <location evidence="1">Cell inner membrane</location>
        <topology evidence="1">Multi-pass membrane protein</topology>
    </subcellularLocation>
</comment>
<dbReference type="Pfam" id="PF00015">
    <property type="entry name" value="MCPsignal"/>
    <property type="match status" value="1"/>
</dbReference>
<dbReference type="InterPro" id="IPR004090">
    <property type="entry name" value="Chemotax_Me-accpt_rcpt"/>
</dbReference>
<protein>
    <submittedName>
        <fullName evidence="15">Methyl-accepting chemotaxis sensory transducer with TarH sensor</fullName>
    </submittedName>
</protein>